<comment type="caution">
    <text evidence="4">The sequence shown here is derived from an EMBL/GenBank/DDBJ whole genome shotgun (WGS) entry which is preliminary data.</text>
</comment>
<reference evidence="4 5" key="1">
    <citation type="submission" date="2020-08" db="EMBL/GenBank/DDBJ databases">
        <title>A Genomic Blueprint of the Chicken Gut Microbiome.</title>
        <authorList>
            <person name="Gilroy R."/>
            <person name="Ravi A."/>
            <person name="Getino M."/>
            <person name="Pursley I."/>
            <person name="Horton D.L."/>
            <person name="Alikhan N.-F."/>
            <person name="Baker D."/>
            <person name="Gharbi K."/>
            <person name="Hall N."/>
            <person name="Watson M."/>
            <person name="Adriaenssens E.M."/>
            <person name="Foster-Nyarko E."/>
            <person name="Jarju S."/>
            <person name="Secka A."/>
            <person name="Antonio M."/>
            <person name="Oren A."/>
            <person name="Chaudhuri R."/>
            <person name="La Ragione R.M."/>
            <person name="Hildebrand F."/>
            <person name="Pallen M.J."/>
        </authorList>
    </citation>
    <scope>NUCLEOTIDE SEQUENCE [LARGE SCALE GENOMIC DNA]</scope>
    <source>
        <strain evidence="4 5">Sa1CVN1</strain>
    </source>
</reference>
<evidence type="ECO:0000259" key="3">
    <source>
        <dbReference type="Pfam" id="PF04536"/>
    </source>
</evidence>
<feature type="signal peptide" evidence="2">
    <location>
        <begin position="1"/>
        <end position="19"/>
    </location>
</feature>
<protein>
    <submittedName>
        <fullName evidence="4">TPM domain-containing protein</fullName>
    </submittedName>
</protein>
<feature type="transmembrane region" description="Helical" evidence="1">
    <location>
        <begin position="182"/>
        <end position="201"/>
    </location>
</feature>
<dbReference type="Gene3D" id="3.10.310.50">
    <property type="match status" value="1"/>
</dbReference>
<keyword evidence="5" id="KW-1185">Reference proteome</keyword>
<sequence>MKKLFLLGFLFLSFALAEAQSRIYKVEDIPLVHLKDARRYVSNPDGILSPAVVSAIDSTLYALEHETGIQTLVVAVGQIEGGDCFDFAYRLGRENGIGQKETDNGLVVLLVTGERCIQFATGYGIEGDLPDATCKQIQVRYMNPYFKDGNWDAGMLAGIHAIRAQLNGTGEPLQAPEDDDTFLLFSIFFCCFILVPLFLWLNARQRKRCPKCHKHTLRQVSVQTLSRTAGYHTDEVTYVCRHCGNVVRKQRRIRDDDDFHHRGGNGWPFLGGPFFGGGGHSGGSFGGGSFGGGDFGGGGAGSKF</sequence>
<evidence type="ECO:0000313" key="5">
    <source>
        <dbReference type="Proteomes" id="UP000620874"/>
    </source>
</evidence>
<accession>A0ABR8Y4P3</accession>
<proteinExistence type="predicted"/>
<evidence type="ECO:0000313" key="4">
    <source>
        <dbReference type="EMBL" id="MBD8039181.1"/>
    </source>
</evidence>
<dbReference type="Proteomes" id="UP000620874">
    <property type="component" value="Unassembled WGS sequence"/>
</dbReference>
<keyword evidence="1" id="KW-0472">Membrane</keyword>
<gene>
    <name evidence="4" type="ORF">H9625_01725</name>
</gene>
<feature type="chain" id="PRO_5046856848" evidence="2">
    <location>
        <begin position="20"/>
        <end position="304"/>
    </location>
</feature>
<dbReference type="PANTHER" id="PTHR30373:SF2">
    <property type="entry name" value="UPF0603 PROTEIN YGCG"/>
    <property type="match status" value="1"/>
</dbReference>
<evidence type="ECO:0000256" key="2">
    <source>
        <dbReference type="SAM" id="SignalP"/>
    </source>
</evidence>
<dbReference type="Pfam" id="PF04536">
    <property type="entry name" value="TPM_phosphatase"/>
    <property type="match status" value="1"/>
</dbReference>
<organism evidence="4 5">
    <name type="scientific">Phocaeicola intestinalis</name>
    <dbReference type="NCBI Taxonomy" id="2762212"/>
    <lineage>
        <taxon>Bacteria</taxon>
        <taxon>Pseudomonadati</taxon>
        <taxon>Bacteroidota</taxon>
        <taxon>Bacteroidia</taxon>
        <taxon>Bacteroidales</taxon>
        <taxon>Bacteroidaceae</taxon>
        <taxon>Phocaeicola</taxon>
    </lineage>
</organism>
<keyword evidence="2" id="KW-0732">Signal</keyword>
<dbReference type="InterPro" id="IPR007621">
    <property type="entry name" value="TPM_dom"/>
</dbReference>
<dbReference type="RefSeq" id="WP_087247304.1">
    <property type="nucleotide sequence ID" value="NZ_JACSPP010000003.1"/>
</dbReference>
<feature type="domain" description="TPM" evidence="3">
    <location>
        <begin position="41"/>
        <end position="164"/>
    </location>
</feature>
<dbReference type="PANTHER" id="PTHR30373">
    <property type="entry name" value="UPF0603 PROTEIN YGCG"/>
    <property type="match status" value="1"/>
</dbReference>
<evidence type="ECO:0000256" key="1">
    <source>
        <dbReference type="SAM" id="Phobius"/>
    </source>
</evidence>
<name>A0ABR8Y4P3_9BACT</name>
<keyword evidence="1" id="KW-1133">Transmembrane helix</keyword>
<dbReference type="EMBL" id="JACSPP010000003">
    <property type="protein sequence ID" value="MBD8039181.1"/>
    <property type="molecule type" value="Genomic_DNA"/>
</dbReference>
<keyword evidence="1" id="KW-0812">Transmembrane</keyword>